<dbReference type="Pfam" id="PF05938">
    <property type="entry name" value="Self-incomp_S1"/>
    <property type="match status" value="1"/>
</dbReference>
<keyword evidence="8" id="KW-1185">Reference proteome</keyword>
<protein>
    <recommendedName>
        <fullName evidence="6">S-protein homolog</fullName>
    </recommendedName>
</protein>
<dbReference type="PANTHER" id="PTHR31232">
    <property type="match status" value="1"/>
</dbReference>
<comment type="similarity">
    <text evidence="2 6">Belongs to the plant self-incompatibility (S1) protein family.</text>
</comment>
<dbReference type="GO" id="GO:0060320">
    <property type="term" value="P:rejection of self pollen"/>
    <property type="evidence" value="ECO:0007669"/>
    <property type="project" value="UniProtKB-KW"/>
</dbReference>
<gene>
    <name evidence="7" type="ORF">MTR67_022635</name>
</gene>
<dbReference type="AlphaFoldDB" id="A0AAF0QY83"/>
<dbReference type="GO" id="GO:0005576">
    <property type="term" value="C:extracellular region"/>
    <property type="evidence" value="ECO:0007669"/>
    <property type="project" value="UniProtKB-SubCell"/>
</dbReference>
<proteinExistence type="inferred from homology"/>
<evidence type="ECO:0000256" key="5">
    <source>
        <dbReference type="ARBA" id="ARBA00022729"/>
    </source>
</evidence>
<dbReference type="Proteomes" id="UP001234989">
    <property type="component" value="Chromosome 5"/>
</dbReference>
<evidence type="ECO:0000256" key="2">
    <source>
        <dbReference type="ARBA" id="ARBA00005581"/>
    </source>
</evidence>
<dbReference type="EMBL" id="CP133616">
    <property type="protein sequence ID" value="WMV29250.1"/>
    <property type="molecule type" value="Genomic_DNA"/>
</dbReference>
<accession>A0AAF0QY83</accession>
<name>A0AAF0QY83_SOLVR</name>
<keyword evidence="5 6" id="KW-0732">Signal</keyword>
<reference evidence="7" key="1">
    <citation type="submission" date="2023-08" db="EMBL/GenBank/DDBJ databases">
        <title>A de novo genome assembly of Solanum verrucosum Schlechtendal, a Mexican diploid species geographically isolated from the other diploid A-genome species in potato relatives.</title>
        <authorList>
            <person name="Hosaka K."/>
        </authorList>
    </citation>
    <scope>NUCLEOTIDE SEQUENCE</scope>
    <source>
        <tissue evidence="7">Young leaves</tissue>
    </source>
</reference>
<evidence type="ECO:0000313" key="8">
    <source>
        <dbReference type="Proteomes" id="UP001234989"/>
    </source>
</evidence>
<feature type="chain" id="PRO_5041773101" description="S-protein homolog" evidence="6">
    <location>
        <begin position="25"/>
        <end position="139"/>
    </location>
</feature>
<evidence type="ECO:0000256" key="3">
    <source>
        <dbReference type="ARBA" id="ARBA00022471"/>
    </source>
</evidence>
<feature type="signal peptide" evidence="6">
    <location>
        <begin position="1"/>
        <end position="24"/>
    </location>
</feature>
<evidence type="ECO:0000256" key="6">
    <source>
        <dbReference type="RuleBase" id="RU367044"/>
    </source>
</evidence>
<keyword evidence="3 6" id="KW-0713">Self-incompatibility</keyword>
<dbReference type="PANTHER" id="PTHR31232:SF73">
    <property type="entry name" value="S-PROTEIN HOMOLOG"/>
    <property type="match status" value="1"/>
</dbReference>
<comment type="subcellular location">
    <subcellularLocation>
        <location evidence="1 6">Secreted</location>
    </subcellularLocation>
</comment>
<organism evidence="7 8">
    <name type="scientific">Solanum verrucosum</name>
    <dbReference type="NCBI Taxonomy" id="315347"/>
    <lineage>
        <taxon>Eukaryota</taxon>
        <taxon>Viridiplantae</taxon>
        <taxon>Streptophyta</taxon>
        <taxon>Embryophyta</taxon>
        <taxon>Tracheophyta</taxon>
        <taxon>Spermatophyta</taxon>
        <taxon>Magnoliopsida</taxon>
        <taxon>eudicotyledons</taxon>
        <taxon>Gunneridae</taxon>
        <taxon>Pentapetalae</taxon>
        <taxon>asterids</taxon>
        <taxon>lamiids</taxon>
        <taxon>Solanales</taxon>
        <taxon>Solanaceae</taxon>
        <taxon>Solanoideae</taxon>
        <taxon>Solaneae</taxon>
        <taxon>Solanum</taxon>
    </lineage>
</organism>
<evidence type="ECO:0000313" key="7">
    <source>
        <dbReference type="EMBL" id="WMV29250.1"/>
    </source>
</evidence>
<dbReference type="InterPro" id="IPR010264">
    <property type="entry name" value="Self-incomp_S1"/>
</dbReference>
<sequence length="139" mass="16312">MTKWFFVSLIISLFVTNVYQGVLAKPSIEVHIVDYLPDNTVPLTFHCASKDDDLGYHHPKVGDDFHFHFLPRVFGHTLFFCHFWWGKKQAKFDVYTSNLSYNCLWDETPITLCYWKVQGNGFFLGPSLTEGKKMHDWNE</sequence>
<evidence type="ECO:0000256" key="4">
    <source>
        <dbReference type="ARBA" id="ARBA00022525"/>
    </source>
</evidence>
<keyword evidence="4 6" id="KW-0964">Secreted</keyword>
<evidence type="ECO:0000256" key="1">
    <source>
        <dbReference type="ARBA" id="ARBA00004613"/>
    </source>
</evidence>